<organism evidence="3">
    <name type="scientific">Nicotiana tabacum</name>
    <name type="common">Common tobacco</name>
    <dbReference type="NCBI Taxonomy" id="4097"/>
    <lineage>
        <taxon>Eukaryota</taxon>
        <taxon>Viridiplantae</taxon>
        <taxon>Streptophyta</taxon>
        <taxon>Embryophyta</taxon>
        <taxon>Tracheophyta</taxon>
        <taxon>Spermatophyta</taxon>
        <taxon>Magnoliopsida</taxon>
        <taxon>eudicotyledons</taxon>
        <taxon>Gunneridae</taxon>
        <taxon>Pentapetalae</taxon>
        <taxon>asterids</taxon>
        <taxon>lamiids</taxon>
        <taxon>Solanales</taxon>
        <taxon>Solanaceae</taxon>
        <taxon>Nicotianoideae</taxon>
        <taxon>Nicotianeae</taxon>
        <taxon>Nicotiana</taxon>
    </lineage>
</organism>
<dbReference type="RefSeq" id="XP_016459915.1">
    <property type="nucleotide sequence ID" value="XM_016604429.1"/>
</dbReference>
<reference key="1">
    <citation type="journal article" date="2014" name="Nat. Commun.">
        <title>The tobacco genome sequence and its comparison with those of tomato and potato.</title>
        <authorList>
            <person name="Sierro N."/>
            <person name="Battey J.N."/>
            <person name="Ouadi S."/>
            <person name="Bakaher N."/>
            <person name="Bovet L."/>
            <person name="Willig A."/>
            <person name="Goepfert S."/>
            <person name="Peitsch M.C."/>
            <person name="Ivanov N.V."/>
        </authorList>
    </citation>
    <scope>NUCLEOTIDE SEQUENCE [LARGE SCALE GENOMIC DNA]</scope>
    <source>
        <strain>cv. TN90</strain>
    </source>
</reference>
<evidence type="ECO:0000313" key="3">
    <source>
        <dbReference type="RefSeq" id="XP_016459915.1"/>
    </source>
</evidence>
<gene>
    <name evidence="3 4" type="primary">LOC107783459</name>
</gene>
<evidence type="ECO:0000313" key="2">
    <source>
        <dbReference type="Proteomes" id="UP000790787"/>
    </source>
</evidence>
<sequence>MTPSKQWMQLVDNRLDEAYLIGVQKFLDYALRTTGESYEIRCPYVKCCNTTLGTRETVESHLKVYGIIKNYTFWYHHGEVLGEPLSELEDEDDNEVEEYESEDEIEEILRDLYPNHDRSTADIGCDDLLQEEPNVEAKRFYSLLRDFEKPLYQNSKISKLFTLIKLLHIKSMGCWSNESFTMLLKMLKDELLPDEADLPNSYYEAKKVIRNLGLSYYKIDACINDCMLYWKEDNLLDSCKICGASRWKINKHSGEAKNKKGKKIVAKSLCYFPLKPRLQRLFMSTKTSSLMTWHHDKRVDDGIMRHPADSMAWKSFDELHLSFAAEPRNVRLGLASDEFQPFRNSKTLYSIWPVVLIPYNLPPWLCMKQENFIMSMLIPGPDCPGDAIDIYLQPLIEELNEL</sequence>
<dbReference type="PANTHER" id="PTHR10775:SF158">
    <property type="entry name" value="TNP2-LIKE TRANSPOSON PROTEIN"/>
    <property type="match status" value="1"/>
</dbReference>
<dbReference type="GeneID" id="107783459"/>
<protein>
    <submittedName>
        <fullName evidence="3 4">Uncharacterized protein isoform X1</fullName>
    </submittedName>
</protein>
<proteinExistence type="predicted"/>
<dbReference type="Proteomes" id="UP000790787">
    <property type="component" value="Chromosome 11"/>
</dbReference>
<evidence type="ECO:0000313" key="4">
    <source>
        <dbReference type="RefSeq" id="XP_016459916.1"/>
    </source>
</evidence>
<dbReference type="STRING" id="4097.A0A1S3Z614"/>
<dbReference type="RefSeq" id="XP_016459916.1">
    <property type="nucleotide sequence ID" value="XM_016604430.1"/>
</dbReference>
<feature type="domain" description="Transposase-associated" evidence="1">
    <location>
        <begin position="5"/>
        <end position="79"/>
    </location>
</feature>
<reference evidence="3 4" key="2">
    <citation type="submission" date="2025-04" db="UniProtKB">
        <authorList>
            <consortium name="RefSeq"/>
        </authorList>
    </citation>
    <scope>IDENTIFICATION</scope>
</reference>
<dbReference type="PaxDb" id="4097-A0A1S3Z614"/>
<dbReference type="InterPro" id="IPR004242">
    <property type="entry name" value="Transposase_21"/>
</dbReference>
<dbReference type="AlphaFoldDB" id="A0A1S3Z614"/>
<dbReference type="KEGG" id="nta:107783459"/>
<keyword evidence="2" id="KW-1185">Reference proteome</keyword>
<dbReference type="InterPro" id="IPR029480">
    <property type="entry name" value="Transpos_assoc"/>
</dbReference>
<accession>A0A1S3Z614</accession>
<name>A0A1S3Z614_TOBAC</name>
<dbReference type="OrthoDB" id="1932595at2759"/>
<evidence type="ECO:0000259" key="1">
    <source>
        <dbReference type="Pfam" id="PF13963"/>
    </source>
</evidence>
<dbReference type="Pfam" id="PF02992">
    <property type="entry name" value="Transposase_21"/>
    <property type="match status" value="1"/>
</dbReference>
<dbReference type="Pfam" id="PF13963">
    <property type="entry name" value="Transpos_assoc"/>
    <property type="match status" value="1"/>
</dbReference>
<dbReference type="PANTHER" id="PTHR10775">
    <property type="entry name" value="OS08G0208400 PROTEIN"/>
    <property type="match status" value="1"/>
</dbReference>